<keyword evidence="9" id="KW-1185">Reference proteome</keyword>
<dbReference type="AlphaFoldDB" id="A0A318T2S1"/>
<dbReference type="GO" id="GO:0004519">
    <property type="term" value="F:endonuclease activity"/>
    <property type="evidence" value="ECO:0007669"/>
    <property type="project" value="UniProtKB-KW"/>
</dbReference>
<evidence type="ECO:0000256" key="5">
    <source>
        <dbReference type="ARBA" id="ARBA00022801"/>
    </source>
</evidence>
<keyword evidence="4" id="KW-0255">Endonuclease</keyword>
<evidence type="ECO:0000313" key="8">
    <source>
        <dbReference type="EMBL" id="PYE86940.1"/>
    </source>
</evidence>
<accession>A0A318T2S1</accession>
<evidence type="ECO:0000256" key="7">
    <source>
        <dbReference type="ARBA" id="ARBA00023016"/>
    </source>
</evidence>
<evidence type="ECO:0000256" key="2">
    <source>
        <dbReference type="ARBA" id="ARBA00022649"/>
    </source>
</evidence>
<gene>
    <name evidence="8" type="ORF">C7477_11878</name>
</gene>
<keyword evidence="7" id="KW-0346">Stress response</keyword>
<dbReference type="OrthoDB" id="9811409at2"/>
<dbReference type="SUPFAM" id="SSF54786">
    <property type="entry name" value="YcfA/nrd intein domain"/>
    <property type="match status" value="1"/>
</dbReference>
<name>A0A318T2S1_9HYPH</name>
<evidence type="ECO:0000256" key="1">
    <source>
        <dbReference type="ARBA" id="ARBA00006620"/>
    </source>
</evidence>
<keyword evidence="6" id="KW-0694">RNA-binding</keyword>
<evidence type="ECO:0000256" key="6">
    <source>
        <dbReference type="ARBA" id="ARBA00022884"/>
    </source>
</evidence>
<reference evidence="8 9" key="1">
    <citation type="submission" date="2018-06" db="EMBL/GenBank/DDBJ databases">
        <title>Genomic Encyclopedia of Type Strains, Phase III (KMG-III): the genomes of soil and plant-associated and newly described type strains.</title>
        <authorList>
            <person name="Whitman W."/>
        </authorList>
    </citation>
    <scope>NUCLEOTIDE SEQUENCE [LARGE SCALE GENOMIC DNA]</scope>
    <source>
        <strain evidence="8 9">ORS 1419</strain>
    </source>
</reference>
<dbReference type="Gene3D" id="3.30.920.30">
    <property type="entry name" value="Hypothetical protein"/>
    <property type="match status" value="1"/>
</dbReference>
<comment type="caution">
    <text evidence="8">The sequence shown here is derived from an EMBL/GenBank/DDBJ whole genome shotgun (WGS) entry which is preliminary data.</text>
</comment>
<keyword evidence="2" id="KW-1277">Toxin-antitoxin system</keyword>
<dbReference type="GO" id="GO:0003729">
    <property type="term" value="F:mRNA binding"/>
    <property type="evidence" value="ECO:0007669"/>
    <property type="project" value="InterPro"/>
</dbReference>
<keyword evidence="5" id="KW-0378">Hydrolase</keyword>
<organism evidence="8 9">
    <name type="scientific">Phyllobacterium leguminum</name>
    <dbReference type="NCBI Taxonomy" id="314237"/>
    <lineage>
        <taxon>Bacteria</taxon>
        <taxon>Pseudomonadati</taxon>
        <taxon>Pseudomonadota</taxon>
        <taxon>Alphaproteobacteria</taxon>
        <taxon>Hyphomicrobiales</taxon>
        <taxon>Phyllobacteriaceae</taxon>
        <taxon>Phyllobacterium</taxon>
    </lineage>
</organism>
<evidence type="ECO:0000256" key="3">
    <source>
        <dbReference type="ARBA" id="ARBA00022722"/>
    </source>
</evidence>
<dbReference type="InterPro" id="IPR038570">
    <property type="entry name" value="HicA_sf"/>
</dbReference>
<proteinExistence type="inferred from homology"/>
<protein>
    <submittedName>
        <fullName evidence="8">HicA-like toxin of HicAB toxin-antitoxin system</fullName>
    </submittedName>
</protein>
<dbReference type="InterPro" id="IPR012933">
    <property type="entry name" value="HicA_mRNA_interferase"/>
</dbReference>
<dbReference type="EMBL" id="QJTF01000018">
    <property type="protein sequence ID" value="PYE86940.1"/>
    <property type="molecule type" value="Genomic_DNA"/>
</dbReference>
<sequence>MVKGFYSQIIDVLKANDCTFVRHGKGDHEIWHSPVSGRNFTVDKGSLSRHTANAVMKQAGINKKF</sequence>
<dbReference type="GO" id="GO:0016787">
    <property type="term" value="F:hydrolase activity"/>
    <property type="evidence" value="ECO:0007669"/>
    <property type="project" value="UniProtKB-KW"/>
</dbReference>
<evidence type="ECO:0000256" key="4">
    <source>
        <dbReference type="ARBA" id="ARBA00022759"/>
    </source>
</evidence>
<dbReference type="Pfam" id="PF07927">
    <property type="entry name" value="HicA_toxin"/>
    <property type="match status" value="1"/>
</dbReference>
<dbReference type="Proteomes" id="UP000247454">
    <property type="component" value="Unassembled WGS sequence"/>
</dbReference>
<keyword evidence="3" id="KW-0540">Nuclease</keyword>
<comment type="similarity">
    <text evidence="1">Belongs to the HicA mRNA interferase family.</text>
</comment>
<dbReference type="RefSeq" id="WP_110753392.1">
    <property type="nucleotide sequence ID" value="NZ_QJTF01000018.1"/>
</dbReference>
<evidence type="ECO:0000313" key="9">
    <source>
        <dbReference type="Proteomes" id="UP000247454"/>
    </source>
</evidence>